<proteinExistence type="predicted"/>
<dbReference type="EMBL" id="JAHBAY010000007">
    <property type="protein sequence ID" value="MBT0770869.1"/>
    <property type="molecule type" value="Genomic_DNA"/>
</dbReference>
<dbReference type="Proteomes" id="UP001197247">
    <property type="component" value="Unassembled WGS sequence"/>
</dbReference>
<reference evidence="3 4" key="1">
    <citation type="submission" date="2021-05" db="EMBL/GenBank/DDBJ databases">
        <title>Kineosporia and Streptomyces sp. nov. two new marine actinobacteria isolated from Coral.</title>
        <authorList>
            <person name="Buangrab K."/>
            <person name="Sutthacheep M."/>
            <person name="Yeemin T."/>
            <person name="Harunari E."/>
            <person name="Igarashi Y."/>
            <person name="Kanchanasin P."/>
            <person name="Tanasupawat S."/>
            <person name="Phongsopitanun W."/>
        </authorList>
    </citation>
    <scope>NUCLEOTIDE SEQUENCE [LARGE SCALE GENOMIC DNA]</scope>
    <source>
        <strain evidence="3 4">J2-2</strain>
    </source>
</reference>
<name>A0ABS5TIE6_9ACTN</name>
<feature type="compositionally biased region" description="Pro residues" evidence="1">
    <location>
        <begin position="47"/>
        <end position="57"/>
    </location>
</feature>
<evidence type="ECO:0000256" key="2">
    <source>
        <dbReference type="SAM" id="SignalP"/>
    </source>
</evidence>
<keyword evidence="4" id="KW-1185">Reference proteome</keyword>
<keyword evidence="2" id="KW-0732">Signal</keyword>
<evidence type="ECO:0000313" key="3">
    <source>
        <dbReference type="EMBL" id="MBT0770869.1"/>
    </source>
</evidence>
<accession>A0ABS5TIE6</accession>
<feature type="region of interest" description="Disordered" evidence="1">
    <location>
        <begin position="39"/>
        <end position="66"/>
    </location>
</feature>
<evidence type="ECO:0000313" key="4">
    <source>
        <dbReference type="Proteomes" id="UP001197247"/>
    </source>
</evidence>
<feature type="signal peptide" evidence="2">
    <location>
        <begin position="1"/>
        <end position="34"/>
    </location>
</feature>
<protein>
    <submittedName>
        <fullName evidence="3">Uncharacterized protein</fullName>
    </submittedName>
</protein>
<feature type="region of interest" description="Disordered" evidence="1">
    <location>
        <begin position="200"/>
        <end position="255"/>
    </location>
</feature>
<organism evidence="3 4">
    <name type="scientific">Kineosporia corallincola</name>
    <dbReference type="NCBI Taxonomy" id="2835133"/>
    <lineage>
        <taxon>Bacteria</taxon>
        <taxon>Bacillati</taxon>
        <taxon>Actinomycetota</taxon>
        <taxon>Actinomycetes</taxon>
        <taxon>Kineosporiales</taxon>
        <taxon>Kineosporiaceae</taxon>
        <taxon>Kineosporia</taxon>
    </lineage>
</organism>
<sequence length="255" mass="25835">MRVRRLSTRVGLAVAAGAIGLGAAGIAVAYPAFAATVPDDPSATGAPPTPTGTPTPTRPSADGKSRLEGSLKDLVDDGTITQEQADKVAEKLAGSGIGSGPEVGLHGRATALALDEVAKALGLSEDEVSSALADGRSVKDLAEQQGKDVDDVIDALVEAATEKIHQAVEAGDLTQEAADGITPKLKERITWLVENGLPKLPGLSSDGRNAPEGWGGWGGGRQFHQWHDEQGDDETPAPSSSSGSATQGSSFSGAA</sequence>
<gene>
    <name evidence="3" type="ORF">KIH74_18155</name>
</gene>
<comment type="caution">
    <text evidence="3">The sequence shown here is derived from an EMBL/GenBank/DDBJ whole genome shotgun (WGS) entry which is preliminary data.</text>
</comment>
<dbReference type="RefSeq" id="WP_214157160.1">
    <property type="nucleotide sequence ID" value="NZ_JAHBAY010000007.1"/>
</dbReference>
<feature type="chain" id="PRO_5045290369" evidence="2">
    <location>
        <begin position="35"/>
        <end position="255"/>
    </location>
</feature>
<feature type="compositionally biased region" description="Low complexity" evidence="1">
    <location>
        <begin position="239"/>
        <end position="255"/>
    </location>
</feature>
<evidence type="ECO:0000256" key="1">
    <source>
        <dbReference type="SAM" id="MobiDB-lite"/>
    </source>
</evidence>